<dbReference type="Pfam" id="PF18765">
    <property type="entry name" value="Polbeta"/>
    <property type="match status" value="1"/>
</dbReference>
<evidence type="ECO:0000313" key="3">
    <source>
        <dbReference type="Proteomes" id="UP000217771"/>
    </source>
</evidence>
<dbReference type="CDD" id="cd05403">
    <property type="entry name" value="NT_KNTase_like"/>
    <property type="match status" value="1"/>
</dbReference>
<dbReference type="RefSeq" id="WP_095619475.1">
    <property type="nucleotide sequence ID" value="NZ_NSKB01000001.1"/>
</dbReference>
<dbReference type="EMBL" id="NSKB01000001">
    <property type="protein sequence ID" value="PAU79465.1"/>
    <property type="molecule type" value="Genomic_DNA"/>
</dbReference>
<keyword evidence="3" id="KW-1185">Reference proteome</keyword>
<dbReference type="AlphaFoldDB" id="A0A2A2F4E0"/>
<proteinExistence type="predicted"/>
<gene>
    <name evidence="2" type="ORF">CK498_03625</name>
</gene>
<dbReference type="InterPro" id="IPR043519">
    <property type="entry name" value="NT_sf"/>
</dbReference>
<reference evidence="2 3" key="1">
    <citation type="submission" date="2017-08" db="EMBL/GenBank/DDBJ databases">
        <title>Halomonas alkalisoli sp. nov., isolated from saline alkaline soil.</title>
        <authorList>
            <person name="Wang D."/>
            <person name="Zhang G."/>
        </authorList>
    </citation>
    <scope>NUCLEOTIDE SEQUENCE [LARGE SCALE GENOMIC DNA]</scope>
    <source>
        <strain evidence="2 3">WRN001</strain>
    </source>
</reference>
<organism evidence="2 3">
    <name type="scientific">Halomonas salipaludis</name>
    <dbReference type="NCBI Taxonomy" id="2032625"/>
    <lineage>
        <taxon>Bacteria</taxon>
        <taxon>Pseudomonadati</taxon>
        <taxon>Pseudomonadota</taxon>
        <taxon>Gammaproteobacteria</taxon>
        <taxon>Oceanospirillales</taxon>
        <taxon>Halomonadaceae</taxon>
        <taxon>Halomonas</taxon>
    </lineage>
</organism>
<dbReference type="SUPFAM" id="SSF81301">
    <property type="entry name" value="Nucleotidyltransferase"/>
    <property type="match status" value="1"/>
</dbReference>
<protein>
    <recommendedName>
        <fullName evidence="1">Polymerase beta nucleotidyltransferase domain-containing protein</fullName>
    </recommendedName>
</protein>
<feature type="domain" description="Polymerase beta nucleotidyltransferase" evidence="1">
    <location>
        <begin position="12"/>
        <end position="93"/>
    </location>
</feature>
<name>A0A2A2F4E0_9GAMM</name>
<evidence type="ECO:0000313" key="2">
    <source>
        <dbReference type="EMBL" id="PAU79465.1"/>
    </source>
</evidence>
<dbReference type="InterPro" id="IPR041633">
    <property type="entry name" value="Polbeta"/>
</dbReference>
<sequence>MTFGLPQEALSDIRQVLASTPGVEKVLIYGSRAKGTSRAGSDIDLVLFGKITDVDLSRLLDRLDQLNTPYLFDIIRYDEIDSDALLDHISRVGQRFDVDMANTSRSAAGPTQPHRD</sequence>
<accession>A0A2A2F4E0</accession>
<dbReference type="Gene3D" id="3.30.460.10">
    <property type="entry name" value="Beta Polymerase, domain 2"/>
    <property type="match status" value="1"/>
</dbReference>
<dbReference type="OrthoDB" id="9803106at2"/>
<comment type="caution">
    <text evidence="2">The sequence shown here is derived from an EMBL/GenBank/DDBJ whole genome shotgun (WGS) entry which is preliminary data.</text>
</comment>
<evidence type="ECO:0000259" key="1">
    <source>
        <dbReference type="Pfam" id="PF18765"/>
    </source>
</evidence>
<dbReference type="Proteomes" id="UP000217771">
    <property type="component" value="Unassembled WGS sequence"/>
</dbReference>